<feature type="transmembrane region" description="Helical" evidence="15">
    <location>
        <begin position="463"/>
        <end position="483"/>
    </location>
</feature>
<evidence type="ECO:0000256" key="13">
    <source>
        <dbReference type="ARBA" id="ARBA00023065"/>
    </source>
</evidence>
<dbReference type="eggNOG" id="COG2217">
    <property type="taxonomic scope" value="Bacteria"/>
</dbReference>
<dbReference type="NCBIfam" id="TIGR01512">
    <property type="entry name" value="ATPase-IB2_Cd"/>
    <property type="match status" value="1"/>
</dbReference>
<evidence type="ECO:0000256" key="15">
    <source>
        <dbReference type="RuleBase" id="RU362081"/>
    </source>
</evidence>
<dbReference type="InterPro" id="IPR023298">
    <property type="entry name" value="ATPase_P-typ_TM_dom_sf"/>
</dbReference>
<evidence type="ECO:0000256" key="2">
    <source>
        <dbReference type="ARBA" id="ARBA00006024"/>
    </source>
</evidence>
<dbReference type="PANTHER" id="PTHR43520:SF5">
    <property type="entry name" value="CATION-TRANSPORTING P-TYPE ATPASE-RELATED"/>
    <property type="match status" value="1"/>
</dbReference>
<dbReference type="GO" id="GO:0016887">
    <property type="term" value="F:ATP hydrolysis activity"/>
    <property type="evidence" value="ECO:0007669"/>
    <property type="project" value="InterPro"/>
</dbReference>
<evidence type="ECO:0000256" key="1">
    <source>
        <dbReference type="ARBA" id="ARBA00004651"/>
    </source>
</evidence>
<evidence type="ECO:0000256" key="8">
    <source>
        <dbReference type="ARBA" id="ARBA00022741"/>
    </source>
</evidence>
<dbReference type="InterPro" id="IPR036163">
    <property type="entry name" value="HMA_dom_sf"/>
</dbReference>
<proteinExistence type="inferred from homology"/>
<dbReference type="OrthoDB" id="5287215at2"/>
<evidence type="ECO:0000313" key="19">
    <source>
        <dbReference type="Proteomes" id="UP000008963"/>
    </source>
</evidence>
<dbReference type="KEGG" id="bmx:BMS_1403"/>
<evidence type="ECO:0000256" key="6">
    <source>
        <dbReference type="ARBA" id="ARBA00022692"/>
    </source>
</evidence>
<gene>
    <name evidence="18" type="ordered locus">BMS_1403</name>
</gene>
<dbReference type="InterPro" id="IPR018303">
    <property type="entry name" value="ATPase_P-typ_P_site"/>
</dbReference>
<dbReference type="GO" id="GO:0055070">
    <property type="term" value="P:copper ion homeostasis"/>
    <property type="evidence" value="ECO:0007669"/>
    <property type="project" value="TreeGrafter"/>
</dbReference>
<keyword evidence="10" id="KW-0460">Magnesium</keyword>
<dbReference type="Gene3D" id="3.40.50.1000">
    <property type="entry name" value="HAD superfamily/HAD-like"/>
    <property type="match status" value="1"/>
</dbReference>
<sequence length="796" mass="88436">MKGQEESKAMNKNSTLSCHHCNEIVIDAIYENEKVFCCHGCHTVHLALESGGLLDYYRVREELGISENLTPENRNREDFSYMNESRFREEFLSTRDNLKHLKLYIEGVHCLACIWLLEKIPSINKEILSSRINMSSSIMELTLVDNCDLELLANQIFNFGYRPHAIKNETEAQNLQKSEEHTKLIKIGVAGACSANIMLYSIAIYAGAGVEFSSLFGWVSFFLSLPVIFYSATPFYKSSISAIRTKSLNIDIPISFAIILGSLFGLYNLIIGSTHYYFDSLSVLVFLLLSSRLLVQKSIQKGLNSNGLSALFEQTSIKRLNKVSNEYEVIHTKYLERGDIVLIDKTKTIPADGVLLDSLAYINNSLITGESRPQKVLENETVFAGAVNLGEEVKIRVEKTFKDSVLGDIIQKVETDSKSKQRIQSITDKISRYFIATVFTLSLGSFLYFAYFYDLNTAIERTLALIIVSCPCALGLAAPLAIASSMNRATENGIIIKNDSSIEDIARIKNIFFDKTGTLTDGNFSVAKVDNEEQLRLFEKVIYNLEEVSNHPIARALQSWTRDKSQIHIDDIQELPSKGVSGKYKGDFFQIIKSPKKCESFSAVDLVRNNEIIGTFYLSDQIKSHANELIEFLGEQKFNSYILSGDNERAVSQVGTFLSIPLGNQVANQTPETKSEFIENFNESIMVGDGANDAIAMKKATVSIAVSGAMDIGLRASDIYLTKAPLKSMIFLIKLAKLTNTSIKLNLLISLIYNAIGVTLSLLGLITPLGAAVLMPVSSLSVLIATIVKIRGVKKS</sequence>
<organism evidence="18 19">
    <name type="scientific">Halobacteriovorax marinus (strain ATCC BAA-682 / DSM 15412 / SJ)</name>
    <name type="common">Bacteriovorax marinus</name>
    <dbReference type="NCBI Taxonomy" id="862908"/>
    <lineage>
        <taxon>Bacteria</taxon>
        <taxon>Pseudomonadati</taxon>
        <taxon>Bdellovibrionota</taxon>
        <taxon>Bacteriovoracia</taxon>
        <taxon>Bacteriovoracales</taxon>
        <taxon>Halobacteriovoraceae</taxon>
        <taxon>Halobacteriovorax</taxon>
    </lineage>
</organism>
<comment type="similarity">
    <text evidence="2 15">Belongs to the cation transport ATPase (P-type) (TC 3.A.3) family. Type IB subfamily.</text>
</comment>
<evidence type="ECO:0000256" key="3">
    <source>
        <dbReference type="ARBA" id="ARBA00022448"/>
    </source>
</evidence>
<dbReference type="SUPFAM" id="SSF56784">
    <property type="entry name" value="HAD-like"/>
    <property type="match status" value="1"/>
</dbReference>
<evidence type="ECO:0000259" key="16">
    <source>
        <dbReference type="Pfam" id="PF00122"/>
    </source>
</evidence>
<feature type="transmembrane region" description="Helical" evidence="15">
    <location>
        <begin position="276"/>
        <end position="295"/>
    </location>
</feature>
<feature type="transmembrane region" description="Helical" evidence="15">
    <location>
        <begin position="184"/>
        <end position="203"/>
    </location>
</feature>
<name>E1X039_HALMS</name>
<keyword evidence="9 15" id="KW-0067">ATP-binding</keyword>
<dbReference type="EMBL" id="FQ312005">
    <property type="protein sequence ID" value="CBW26266.1"/>
    <property type="molecule type" value="Genomic_DNA"/>
</dbReference>
<feature type="transmembrane region" description="Helical" evidence="15">
    <location>
        <begin position="215"/>
        <end position="236"/>
    </location>
</feature>
<dbReference type="GO" id="GO:0005507">
    <property type="term" value="F:copper ion binding"/>
    <property type="evidence" value="ECO:0007669"/>
    <property type="project" value="TreeGrafter"/>
</dbReference>
<dbReference type="NCBIfam" id="TIGR01525">
    <property type="entry name" value="ATPase-IB_hvy"/>
    <property type="match status" value="1"/>
</dbReference>
<evidence type="ECO:0000256" key="9">
    <source>
        <dbReference type="ARBA" id="ARBA00022840"/>
    </source>
</evidence>
<dbReference type="Pfam" id="PF00122">
    <property type="entry name" value="E1-E2_ATPase"/>
    <property type="match status" value="1"/>
</dbReference>
<dbReference type="InterPro" id="IPR027256">
    <property type="entry name" value="P-typ_ATPase_IB"/>
</dbReference>
<dbReference type="InterPro" id="IPR036412">
    <property type="entry name" value="HAD-like_sf"/>
</dbReference>
<dbReference type="HOGENOM" id="CLU_001771_0_3_7"/>
<evidence type="ECO:0000256" key="12">
    <source>
        <dbReference type="ARBA" id="ARBA00022989"/>
    </source>
</evidence>
<dbReference type="RefSeq" id="WP_014244050.1">
    <property type="nucleotide sequence ID" value="NC_016620.1"/>
</dbReference>
<keyword evidence="14 15" id="KW-0472">Membrane</keyword>
<dbReference type="SUPFAM" id="SSF81665">
    <property type="entry name" value="Calcium ATPase, transmembrane domain M"/>
    <property type="match status" value="1"/>
</dbReference>
<dbReference type="InterPro" id="IPR001757">
    <property type="entry name" value="P_typ_ATPase"/>
</dbReference>
<dbReference type="GO" id="GO:0005886">
    <property type="term" value="C:plasma membrane"/>
    <property type="evidence" value="ECO:0007669"/>
    <property type="project" value="UniProtKB-SubCell"/>
</dbReference>
<accession>E1X039</accession>
<feature type="domain" description="Putative metal-binding" evidence="17">
    <location>
        <begin position="17"/>
        <end position="95"/>
    </location>
</feature>
<dbReference type="InterPro" id="IPR021993">
    <property type="entry name" value="ATPase-cat-bd"/>
</dbReference>
<dbReference type="SUPFAM" id="SSF81653">
    <property type="entry name" value="Calcium ATPase, transduction domain A"/>
    <property type="match status" value="1"/>
</dbReference>
<keyword evidence="3" id="KW-0813">Transport</keyword>
<dbReference type="InterPro" id="IPR023299">
    <property type="entry name" value="ATPase_P-typ_cyto_dom_N"/>
</dbReference>
<dbReference type="PATRIC" id="fig|862908.3.peg.1335"/>
<keyword evidence="4 15" id="KW-1003">Cell membrane</keyword>
<dbReference type="SUPFAM" id="SSF55008">
    <property type="entry name" value="HMA, heavy metal-associated domain"/>
    <property type="match status" value="1"/>
</dbReference>
<protein>
    <submittedName>
        <fullName evidence="18">Cation-transporting ATPase</fullName>
    </submittedName>
</protein>
<dbReference type="NCBIfam" id="TIGR01494">
    <property type="entry name" value="ATPase_P-type"/>
    <property type="match status" value="1"/>
</dbReference>
<dbReference type="GO" id="GO:0005524">
    <property type="term" value="F:ATP binding"/>
    <property type="evidence" value="ECO:0007669"/>
    <property type="project" value="UniProtKB-UniRule"/>
</dbReference>
<keyword evidence="7 15" id="KW-0479">Metal-binding</keyword>
<dbReference type="InterPro" id="IPR008250">
    <property type="entry name" value="ATPase_P-typ_transduc_dom_A_sf"/>
</dbReference>
<dbReference type="AlphaFoldDB" id="E1X039"/>
<dbReference type="GO" id="GO:0043682">
    <property type="term" value="F:P-type divalent copper transporter activity"/>
    <property type="evidence" value="ECO:0007669"/>
    <property type="project" value="TreeGrafter"/>
</dbReference>
<evidence type="ECO:0000256" key="4">
    <source>
        <dbReference type="ARBA" id="ARBA00022475"/>
    </source>
</evidence>
<evidence type="ECO:0000256" key="5">
    <source>
        <dbReference type="ARBA" id="ARBA00022553"/>
    </source>
</evidence>
<dbReference type="Pfam" id="PF00702">
    <property type="entry name" value="Hydrolase"/>
    <property type="match status" value="1"/>
</dbReference>
<feature type="transmembrane region" description="Helical" evidence="15">
    <location>
        <begin position="745"/>
        <end position="766"/>
    </location>
</feature>
<dbReference type="InterPro" id="IPR059000">
    <property type="entry name" value="ATPase_P-type_domA"/>
</dbReference>
<comment type="subcellular location">
    <subcellularLocation>
        <location evidence="1">Cell membrane</location>
        <topology evidence="1">Multi-pass membrane protein</topology>
    </subcellularLocation>
</comment>
<dbReference type="InterPro" id="IPR023214">
    <property type="entry name" value="HAD_sf"/>
</dbReference>
<feature type="transmembrane region" description="Helical" evidence="15">
    <location>
        <begin position="430"/>
        <end position="451"/>
    </location>
</feature>
<reference evidence="19" key="1">
    <citation type="journal article" date="2013" name="ISME J.">
        <title>A small predatory core genome in the divergent marine Bacteriovorax marinus SJ and the terrestrial Bdellovibrio bacteriovorus.</title>
        <authorList>
            <person name="Crossman L.C."/>
            <person name="Chen H."/>
            <person name="Cerdeno-Tarraga A.M."/>
            <person name="Brooks K."/>
            <person name="Quail M.A."/>
            <person name="Pineiro S.A."/>
            <person name="Hobley L."/>
            <person name="Sockett R.E."/>
            <person name="Bentley S.D."/>
            <person name="Parkhill J."/>
            <person name="Williams H.N."/>
            <person name="Stine O.C."/>
        </authorList>
    </citation>
    <scope>NUCLEOTIDE SEQUENCE [LARGE SCALE GENOMIC DNA]</scope>
    <source>
        <strain evidence="19">ATCC BAA-682 / DSM 15412 / SJ</strain>
    </source>
</reference>
<evidence type="ECO:0000313" key="18">
    <source>
        <dbReference type="EMBL" id="CBW26266.1"/>
    </source>
</evidence>
<evidence type="ECO:0000256" key="14">
    <source>
        <dbReference type="ARBA" id="ARBA00023136"/>
    </source>
</evidence>
<keyword evidence="11" id="KW-1278">Translocase</keyword>
<keyword evidence="19" id="KW-1185">Reference proteome</keyword>
<dbReference type="PRINTS" id="PR00119">
    <property type="entry name" value="CATATPASE"/>
</dbReference>
<evidence type="ECO:0000256" key="7">
    <source>
        <dbReference type="ARBA" id="ARBA00022723"/>
    </source>
</evidence>
<keyword evidence="5" id="KW-0597">Phosphoprotein</keyword>
<dbReference type="Pfam" id="PF12156">
    <property type="entry name" value="ATPase-cat_bd"/>
    <property type="match status" value="1"/>
</dbReference>
<dbReference type="STRING" id="862908.BMS_1403"/>
<dbReference type="Proteomes" id="UP000008963">
    <property type="component" value="Chromosome"/>
</dbReference>
<dbReference type="Gene3D" id="2.70.150.10">
    <property type="entry name" value="Calcium-transporting ATPase, cytoplasmic transduction domain A"/>
    <property type="match status" value="1"/>
</dbReference>
<dbReference type="PROSITE" id="PS00154">
    <property type="entry name" value="ATPASE_E1_E2"/>
    <property type="match status" value="1"/>
</dbReference>
<keyword evidence="6 15" id="KW-0812">Transmembrane</keyword>
<evidence type="ECO:0000259" key="17">
    <source>
        <dbReference type="Pfam" id="PF12156"/>
    </source>
</evidence>
<keyword evidence="12 15" id="KW-1133">Transmembrane helix</keyword>
<evidence type="ECO:0000256" key="11">
    <source>
        <dbReference type="ARBA" id="ARBA00022967"/>
    </source>
</evidence>
<keyword evidence="13" id="KW-0406">Ion transport</keyword>
<keyword evidence="8 15" id="KW-0547">Nucleotide-binding</keyword>
<feature type="domain" description="P-type ATPase A" evidence="16">
    <location>
        <begin position="324"/>
        <end position="414"/>
    </location>
</feature>
<dbReference type="PANTHER" id="PTHR43520">
    <property type="entry name" value="ATP7, ISOFORM B"/>
    <property type="match status" value="1"/>
</dbReference>
<feature type="transmembrane region" description="Helical" evidence="15">
    <location>
        <begin position="772"/>
        <end position="790"/>
    </location>
</feature>
<dbReference type="Gene3D" id="3.40.1110.10">
    <property type="entry name" value="Calcium-transporting ATPase, cytoplasmic domain N"/>
    <property type="match status" value="1"/>
</dbReference>
<feature type="transmembrane region" description="Helical" evidence="15">
    <location>
        <begin position="248"/>
        <end position="270"/>
    </location>
</feature>
<evidence type="ECO:0000256" key="10">
    <source>
        <dbReference type="ARBA" id="ARBA00022842"/>
    </source>
</evidence>